<accession>A0A9J7ZYT9</accession>
<dbReference type="GO" id="GO:0000287">
    <property type="term" value="F:magnesium ion binding"/>
    <property type="evidence" value="ECO:0007669"/>
    <property type="project" value="UniProtKB-UniRule"/>
</dbReference>
<evidence type="ECO:0000256" key="2">
    <source>
        <dbReference type="ARBA" id="ARBA00001946"/>
    </source>
</evidence>
<dbReference type="OMA" id="IRSMTEW"/>
<reference evidence="12" key="2">
    <citation type="submission" date="2025-09" db="UniProtKB">
        <authorList>
            <consortium name="Ensembl"/>
        </authorList>
    </citation>
    <scope>IDENTIFICATION</scope>
</reference>
<dbReference type="GO" id="GO:0043137">
    <property type="term" value="P:DNA replication, removal of RNA primer"/>
    <property type="evidence" value="ECO:0007669"/>
    <property type="project" value="TreeGrafter"/>
</dbReference>
<feature type="region of interest" description="Disordered" evidence="10">
    <location>
        <begin position="99"/>
        <end position="137"/>
    </location>
</feature>
<keyword evidence="6 9" id="KW-0255">Endonuclease</keyword>
<evidence type="ECO:0000256" key="1">
    <source>
        <dbReference type="ARBA" id="ARBA00000077"/>
    </source>
</evidence>
<dbReference type="PROSITE" id="PS50879">
    <property type="entry name" value="RNASE_H_1"/>
    <property type="match status" value="1"/>
</dbReference>
<protein>
    <recommendedName>
        <fullName evidence="9">Ribonuclease H1</fullName>
        <shortName evidence="9">RNase H1</shortName>
        <ecNumber evidence="9">3.1.26.4</ecNumber>
    </recommendedName>
</protein>
<evidence type="ECO:0000256" key="8">
    <source>
        <dbReference type="ARBA" id="ARBA00022842"/>
    </source>
</evidence>
<evidence type="ECO:0000256" key="3">
    <source>
        <dbReference type="ARBA" id="ARBA00005300"/>
    </source>
</evidence>
<dbReference type="SUPFAM" id="SSF55658">
    <property type="entry name" value="L9 N-domain-like"/>
    <property type="match status" value="1"/>
</dbReference>
<evidence type="ECO:0000259" key="11">
    <source>
        <dbReference type="PROSITE" id="PS50879"/>
    </source>
</evidence>
<evidence type="ECO:0000256" key="4">
    <source>
        <dbReference type="ARBA" id="ARBA00022722"/>
    </source>
</evidence>
<evidence type="ECO:0000256" key="10">
    <source>
        <dbReference type="SAM" id="MobiDB-lite"/>
    </source>
</evidence>
<organism evidence="12 13">
    <name type="scientific">Cyprinus carpio carpio</name>
    <dbReference type="NCBI Taxonomy" id="630221"/>
    <lineage>
        <taxon>Eukaryota</taxon>
        <taxon>Metazoa</taxon>
        <taxon>Chordata</taxon>
        <taxon>Craniata</taxon>
        <taxon>Vertebrata</taxon>
        <taxon>Euteleostomi</taxon>
        <taxon>Actinopterygii</taxon>
        <taxon>Neopterygii</taxon>
        <taxon>Teleostei</taxon>
        <taxon>Ostariophysi</taxon>
        <taxon>Cypriniformes</taxon>
        <taxon>Cyprinidae</taxon>
        <taxon>Cyprininae</taxon>
        <taxon>Cyprinus</taxon>
    </lineage>
</organism>
<dbReference type="InterPro" id="IPR050092">
    <property type="entry name" value="RNase_H"/>
</dbReference>
<proteinExistence type="inferred from homology"/>
<dbReference type="Proteomes" id="UP001108240">
    <property type="component" value="Unplaced"/>
</dbReference>
<dbReference type="PANTHER" id="PTHR10642">
    <property type="entry name" value="RIBONUCLEASE H1"/>
    <property type="match status" value="1"/>
</dbReference>
<comment type="cofactor">
    <cofactor evidence="2 9">
        <name>Mg(2+)</name>
        <dbReference type="ChEBI" id="CHEBI:18420"/>
    </cofactor>
</comment>
<dbReference type="InterPro" id="IPR017067">
    <property type="entry name" value="RNase_H1_euk"/>
</dbReference>
<dbReference type="InterPro" id="IPR012337">
    <property type="entry name" value="RNaseH-like_sf"/>
</dbReference>
<dbReference type="GO" id="GO:0003676">
    <property type="term" value="F:nucleic acid binding"/>
    <property type="evidence" value="ECO:0007669"/>
    <property type="project" value="UniProtKB-UniRule"/>
</dbReference>
<dbReference type="GO" id="GO:0004523">
    <property type="term" value="F:RNA-DNA hybrid ribonuclease activity"/>
    <property type="evidence" value="ECO:0007669"/>
    <property type="project" value="UniProtKB-UniRule"/>
</dbReference>
<dbReference type="GeneTree" id="ENSGT00390000003466"/>
<evidence type="ECO:0000313" key="12">
    <source>
        <dbReference type="Ensembl" id="ENSCCRP00000134305.1"/>
    </source>
</evidence>
<dbReference type="InterPro" id="IPR009027">
    <property type="entry name" value="Ribosomal_bL9/RNase_H1_N"/>
</dbReference>
<evidence type="ECO:0000256" key="7">
    <source>
        <dbReference type="ARBA" id="ARBA00022801"/>
    </source>
</evidence>
<evidence type="ECO:0000256" key="5">
    <source>
        <dbReference type="ARBA" id="ARBA00022723"/>
    </source>
</evidence>
<dbReference type="InterPro" id="IPR011320">
    <property type="entry name" value="RNase_H1_N"/>
</dbReference>
<dbReference type="Pfam" id="PF01693">
    <property type="entry name" value="Cauli_VI"/>
    <property type="match status" value="1"/>
</dbReference>
<feature type="compositionally biased region" description="Acidic residues" evidence="10">
    <location>
        <begin position="115"/>
        <end position="133"/>
    </location>
</feature>
<keyword evidence="4 9" id="KW-0540">Nuclease</keyword>
<dbReference type="AlphaFoldDB" id="A0A9J7ZYT9"/>
<dbReference type="Gene3D" id="3.40.970.10">
    <property type="entry name" value="Ribonuclease H1, N-terminal domain"/>
    <property type="match status" value="1"/>
</dbReference>
<dbReference type="CDD" id="cd09280">
    <property type="entry name" value="RNase_HI_eukaryote_like"/>
    <property type="match status" value="1"/>
</dbReference>
<keyword evidence="5 9" id="KW-0479">Metal-binding</keyword>
<dbReference type="PANTHER" id="PTHR10642:SF26">
    <property type="entry name" value="RIBONUCLEASE H1"/>
    <property type="match status" value="1"/>
</dbReference>
<reference evidence="12" key="1">
    <citation type="submission" date="2025-08" db="UniProtKB">
        <authorList>
            <consortium name="Ensembl"/>
        </authorList>
    </citation>
    <scope>IDENTIFICATION</scope>
</reference>
<comment type="function">
    <text evidence="9">Endonuclease that specifically degrades the RNA of RNA-DNA hybrids.</text>
</comment>
<comment type="similarity">
    <text evidence="3 9">Belongs to the RNase H family.</text>
</comment>
<name>A0A9J7ZYT9_CYPCA</name>
<dbReference type="InterPro" id="IPR002156">
    <property type="entry name" value="RNaseH_domain"/>
</dbReference>
<evidence type="ECO:0000256" key="6">
    <source>
        <dbReference type="ARBA" id="ARBA00022759"/>
    </source>
</evidence>
<keyword evidence="7 9" id="KW-0378">Hydrolase</keyword>
<dbReference type="InterPro" id="IPR037056">
    <property type="entry name" value="RNase_H1_N_sf"/>
</dbReference>
<dbReference type="PIRSF" id="PIRSF036852">
    <property type="entry name" value="Ribonuclease_H1_euk"/>
    <property type="match status" value="1"/>
</dbReference>
<keyword evidence="13" id="KW-1185">Reference proteome</keyword>
<evidence type="ECO:0000256" key="9">
    <source>
        <dbReference type="PIRNR" id="PIRNR036852"/>
    </source>
</evidence>
<dbReference type="SUPFAM" id="SSF53098">
    <property type="entry name" value="Ribonuclease H-like"/>
    <property type="match status" value="1"/>
</dbReference>
<comment type="catalytic activity">
    <reaction evidence="1 9">
        <text>Endonucleolytic cleavage to 5'-phosphomonoester.</text>
        <dbReference type="EC" id="3.1.26.4"/>
    </reaction>
</comment>
<dbReference type="Gene3D" id="3.30.420.10">
    <property type="entry name" value="Ribonuclease H-like superfamily/Ribonuclease H"/>
    <property type="match status" value="2"/>
</dbReference>
<dbReference type="Pfam" id="PF00075">
    <property type="entry name" value="RNase_H"/>
    <property type="match status" value="2"/>
</dbReference>
<dbReference type="Ensembl" id="ENSCCRT00000143603.1">
    <property type="protein sequence ID" value="ENSCCRP00000134305.1"/>
    <property type="gene ID" value="ENSCCRG00000012828.2"/>
</dbReference>
<sequence>MLRLPGFFNVVRRAFCDAAEEMGKKGIFFYAVRKGFRPGVYQTWEECKHQVDKFPSASFKKFASEQDAWAFVRSQSAAASSFGRPKGCDYEALPSRNVPDASMAVPLGSKRTYEEDSDDDDDDYYDDDDDDEGLSYPKRVKLTEVPQPKTAAASSDGFTYMGDAVVVYTDGCCTANGRAGARAGIGVYWGRDHPLNVAERLPGRQTNQRAELQVRTVRCSQAVFVLNSYTLLSITVSVNISSQAACKALEQARENNFKKVVIYTDSKFTINGITSWVKTWKSNGWRLKGGGAIVNKDDFQKLDKLNAELEVVWMHIPGHAGYTGNEEADRLSREGAAKPSC</sequence>
<feature type="domain" description="RNase H type-1" evidence="11">
    <location>
        <begin position="161"/>
        <end position="337"/>
    </location>
</feature>
<dbReference type="EC" id="3.1.26.4" evidence="9"/>
<evidence type="ECO:0000313" key="13">
    <source>
        <dbReference type="Proteomes" id="UP001108240"/>
    </source>
</evidence>
<dbReference type="InterPro" id="IPR036397">
    <property type="entry name" value="RNaseH_sf"/>
</dbReference>
<keyword evidence="8 9" id="KW-0460">Magnesium</keyword>
<dbReference type="FunFam" id="3.40.970.10:FF:000001">
    <property type="entry name" value="Ribonuclease H1"/>
    <property type="match status" value="1"/>
</dbReference>